<protein>
    <submittedName>
        <fullName evidence="1">Putative alpha,alpha-trehalose-phosphate synthase [UDP-forming] 9</fullName>
    </submittedName>
</protein>
<reference evidence="1" key="1">
    <citation type="journal article" date="2014" name="PLoS ONE">
        <title>Transcriptome-Based Identification of ABC Transporters in the Western Tarnished Plant Bug Lygus hesperus.</title>
        <authorList>
            <person name="Hull J.J."/>
            <person name="Chaney K."/>
            <person name="Geib S.M."/>
            <person name="Fabrick J.A."/>
            <person name="Brent C.S."/>
            <person name="Walsh D."/>
            <person name="Lavine L.C."/>
        </authorList>
    </citation>
    <scope>NUCLEOTIDE SEQUENCE</scope>
</reference>
<accession>A0A0A9ZAL8</accession>
<proteinExistence type="predicted"/>
<gene>
    <name evidence="1" type="primary">TPS9_1</name>
    <name evidence="1" type="ORF">CM83_512</name>
</gene>
<name>A0A0A9ZAL8_LYGHE</name>
<reference evidence="1" key="2">
    <citation type="submission" date="2014-07" db="EMBL/GenBank/DDBJ databases">
        <authorList>
            <person name="Hull J."/>
        </authorList>
    </citation>
    <scope>NUCLEOTIDE SEQUENCE</scope>
</reference>
<dbReference type="AlphaFoldDB" id="A0A0A9ZAL8"/>
<dbReference type="EMBL" id="GBHO01002668">
    <property type="protein sequence ID" value="JAG40936.1"/>
    <property type="molecule type" value="Transcribed_RNA"/>
</dbReference>
<organism evidence="1">
    <name type="scientific">Lygus hesperus</name>
    <name type="common">Western plant bug</name>
    <dbReference type="NCBI Taxonomy" id="30085"/>
    <lineage>
        <taxon>Eukaryota</taxon>
        <taxon>Metazoa</taxon>
        <taxon>Ecdysozoa</taxon>
        <taxon>Arthropoda</taxon>
        <taxon>Hexapoda</taxon>
        <taxon>Insecta</taxon>
        <taxon>Pterygota</taxon>
        <taxon>Neoptera</taxon>
        <taxon>Paraneoptera</taxon>
        <taxon>Hemiptera</taxon>
        <taxon>Heteroptera</taxon>
        <taxon>Panheteroptera</taxon>
        <taxon>Cimicomorpha</taxon>
        <taxon>Miridae</taxon>
        <taxon>Mirini</taxon>
        <taxon>Lygus</taxon>
    </lineage>
</organism>
<sequence length="113" mass="13642">MAFPQPTRKMKGKHCNKQKSQILKHHVKMVLIDLRCLPIFVPQKLEKAYFLEFPLFWHIYYDIIMEVLLRKKTSGNMIIAHYRRLLMFRQIHLTHQVPFKNLLKGRKLEGARD</sequence>
<feature type="non-terminal residue" evidence="1">
    <location>
        <position position="113"/>
    </location>
</feature>
<evidence type="ECO:0000313" key="1">
    <source>
        <dbReference type="EMBL" id="JAG40936.1"/>
    </source>
</evidence>